<dbReference type="SUPFAM" id="SSF51735">
    <property type="entry name" value="NAD(P)-binding Rossmann-fold domains"/>
    <property type="match status" value="1"/>
</dbReference>
<proteinExistence type="predicted"/>
<name>A0ABS1WDK4_9GAMM</name>
<evidence type="ECO:0000313" key="2">
    <source>
        <dbReference type="EMBL" id="MBL7527446.1"/>
    </source>
</evidence>
<dbReference type="PANTHER" id="PTHR43796:SF2">
    <property type="entry name" value="CARBOXYNORSPERMIDINE SYNTHASE"/>
    <property type="match status" value="1"/>
</dbReference>
<dbReference type="Pfam" id="PF03435">
    <property type="entry name" value="Sacchrp_dh_NADP"/>
    <property type="match status" value="1"/>
</dbReference>
<gene>
    <name evidence="2" type="ORF">I5282_12805</name>
</gene>
<organism evidence="2 3">
    <name type="scientific">Legionella bononiensis</name>
    <dbReference type="NCBI Taxonomy" id="2793102"/>
    <lineage>
        <taxon>Bacteria</taxon>
        <taxon>Pseudomonadati</taxon>
        <taxon>Pseudomonadota</taxon>
        <taxon>Gammaproteobacteria</taxon>
        <taxon>Legionellales</taxon>
        <taxon>Legionellaceae</taxon>
        <taxon>Legionella</taxon>
    </lineage>
</organism>
<reference evidence="2 3" key="1">
    <citation type="submission" date="2020-12" db="EMBL/GenBank/DDBJ databases">
        <title>WGS of Legionella: environmental sample.</title>
        <authorList>
            <person name="Cristino S."/>
            <person name="Girolamini L."/>
            <person name="Salaris S."/>
            <person name="Pascale M.R."/>
            <person name="Mazzotta M."/>
            <person name="Orsini M."/>
            <person name="Grottola A."/>
        </authorList>
    </citation>
    <scope>NUCLEOTIDE SEQUENCE [LARGE SCALE GENOMIC DNA]</scope>
    <source>
        <strain evidence="2 3">30cs62</strain>
    </source>
</reference>
<dbReference type="PANTHER" id="PTHR43796">
    <property type="entry name" value="CARBOXYNORSPERMIDINE SYNTHASE"/>
    <property type="match status" value="1"/>
</dbReference>
<feature type="domain" description="Saccharopine dehydrogenase NADP binding" evidence="1">
    <location>
        <begin position="5"/>
        <end position="107"/>
    </location>
</feature>
<evidence type="ECO:0000313" key="3">
    <source>
        <dbReference type="Proteomes" id="UP000809910"/>
    </source>
</evidence>
<dbReference type="EMBL" id="JADWVN010000026">
    <property type="protein sequence ID" value="MBL7527446.1"/>
    <property type="molecule type" value="Genomic_DNA"/>
</dbReference>
<dbReference type="InterPro" id="IPR005097">
    <property type="entry name" value="Sacchrp_dh_NADP-bd"/>
</dbReference>
<sequence>MSKKILILGASGNFGSKIAKGLAKNNIPIIIAGRQIQLLISLKNEIHQSNPNVFVEIACFDIHKELIQQLVNLKPYVVINTCGPFQSADYSIALNCINAGIHYIDLADDRDFVNGIHNALDQLAKENNCLVVSGASTVPCLSSAVLEHYKNQFSSMDSLIFGITPGQKTERGLATTQAILSYVGKPFKPIPGASHTIYGWQNLYRQPYPIIGKRWMANCEIPDLDLLPRYYGIQNIRFSAGIENSVLHLSLWALSWFVRLGLPIKLKNHAKMLLKLSHLFDCFGSKDGGMHMVVSGKDHNGREKMVKWFLIAKDGDGPHIPTIPAIILAKKLVQNKINLTGAIPCFGLILLEEYLKELNSFNIQIL</sequence>
<dbReference type="RefSeq" id="WP_203112855.1">
    <property type="nucleotide sequence ID" value="NZ_JADOBG010000022.1"/>
</dbReference>
<accession>A0ABS1WDK4</accession>
<dbReference type="Proteomes" id="UP000809910">
    <property type="component" value="Unassembled WGS sequence"/>
</dbReference>
<comment type="caution">
    <text evidence="2">The sequence shown here is derived from an EMBL/GenBank/DDBJ whole genome shotgun (WGS) entry which is preliminary data.</text>
</comment>
<keyword evidence="3" id="KW-1185">Reference proteome</keyword>
<protein>
    <submittedName>
        <fullName evidence="2">Saccharopine dehydrogenase NADP-binding domain-containing protein</fullName>
    </submittedName>
</protein>
<evidence type="ECO:0000259" key="1">
    <source>
        <dbReference type="Pfam" id="PF03435"/>
    </source>
</evidence>
<dbReference type="InterPro" id="IPR036291">
    <property type="entry name" value="NAD(P)-bd_dom_sf"/>
</dbReference>
<dbReference type="Gene3D" id="3.40.50.720">
    <property type="entry name" value="NAD(P)-binding Rossmann-like Domain"/>
    <property type="match status" value="1"/>
</dbReference>